<evidence type="ECO:0000313" key="5">
    <source>
        <dbReference type="Proteomes" id="UP000179769"/>
    </source>
</evidence>
<feature type="domain" description="Integrase catalytic" evidence="3">
    <location>
        <begin position="119"/>
        <end position="284"/>
    </location>
</feature>
<name>A0A1S1R2L9_9ACTN</name>
<proteinExistence type="predicted"/>
<accession>A0A1S1R2L9</accession>
<dbReference type="Pfam" id="PF13333">
    <property type="entry name" value="rve_2"/>
    <property type="match status" value="1"/>
</dbReference>
<dbReference type="SUPFAM" id="SSF53098">
    <property type="entry name" value="Ribonuclease H-like"/>
    <property type="match status" value="1"/>
</dbReference>
<evidence type="ECO:0000259" key="3">
    <source>
        <dbReference type="PROSITE" id="PS50994"/>
    </source>
</evidence>
<keyword evidence="5" id="KW-1185">Reference proteome</keyword>
<dbReference type="NCBIfam" id="NF033516">
    <property type="entry name" value="transpos_IS3"/>
    <property type="match status" value="1"/>
</dbReference>
<evidence type="ECO:0000256" key="2">
    <source>
        <dbReference type="SAM" id="MobiDB-lite"/>
    </source>
</evidence>
<dbReference type="PANTHER" id="PTHR46889">
    <property type="entry name" value="TRANSPOSASE INSF FOR INSERTION SEQUENCE IS3B-RELATED"/>
    <property type="match status" value="1"/>
</dbReference>
<dbReference type="PANTHER" id="PTHR46889:SF5">
    <property type="entry name" value="INTEGRASE PROTEIN"/>
    <property type="match status" value="1"/>
</dbReference>
<dbReference type="PROSITE" id="PS50994">
    <property type="entry name" value="INTEGRASE"/>
    <property type="match status" value="1"/>
</dbReference>
<dbReference type="GO" id="GO:0003676">
    <property type="term" value="F:nucleic acid binding"/>
    <property type="evidence" value="ECO:0007669"/>
    <property type="project" value="InterPro"/>
</dbReference>
<dbReference type="InterPro" id="IPR050900">
    <property type="entry name" value="Transposase_IS3/IS150/IS904"/>
</dbReference>
<dbReference type="Pfam" id="PF00665">
    <property type="entry name" value="rve"/>
    <property type="match status" value="1"/>
</dbReference>
<dbReference type="InterPro" id="IPR025948">
    <property type="entry name" value="HTH-like_dom"/>
</dbReference>
<dbReference type="Gene3D" id="3.30.420.10">
    <property type="entry name" value="Ribonuclease H-like superfamily/Ribonuclease H"/>
    <property type="match status" value="1"/>
</dbReference>
<dbReference type="InterPro" id="IPR001584">
    <property type="entry name" value="Integrase_cat-core"/>
</dbReference>
<dbReference type="InterPro" id="IPR036397">
    <property type="entry name" value="RNaseH_sf"/>
</dbReference>
<organism evidence="4 5">
    <name type="scientific">Parafrankia soli</name>
    <dbReference type="NCBI Taxonomy" id="2599596"/>
    <lineage>
        <taxon>Bacteria</taxon>
        <taxon>Bacillati</taxon>
        <taxon>Actinomycetota</taxon>
        <taxon>Actinomycetes</taxon>
        <taxon>Frankiales</taxon>
        <taxon>Frankiaceae</taxon>
        <taxon>Parafrankia</taxon>
    </lineage>
</organism>
<dbReference type="AlphaFoldDB" id="A0A1S1R2L9"/>
<reference evidence="5" key="1">
    <citation type="submission" date="2016-07" db="EMBL/GenBank/DDBJ databases">
        <title>Frankia sp. NRRL B-16219 Genome sequencing.</title>
        <authorList>
            <person name="Ghodhbane-Gtari F."/>
            <person name="Swanson E."/>
            <person name="Gueddou A."/>
            <person name="Louati M."/>
            <person name="Nouioui I."/>
            <person name="Hezbri K."/>
            <person name="Abebe-Akele F."/>
            <person name="Simpson S."/>
            <person name="Morris K."/>
            <person name="Thomas K."/>
            <person name="Gtari M."/>
            <person name="Tisa L.S."/>
        </authorList>
    </citation>
    <scope>NUCLEOTIDE SEQUENCE [LARGE SCALE GENOMIC DNA]</scope>
    <source>
        <strain evidence="5">NRRL B-16219</strain>
    </source>
</reference>
<comment type="caution">
    <text evidence="4">The sequence shown here is derived from an EMBL/GenBank/DDBJ whole genome shotgun (WGS) entry which is preliminary data.</text>
</comment>
<dbReference type="GO" id="GO:0015074">
    <property type="term" value="P:DNA integration"/>
    <property type="evidence" value="ECO:0007669"/>
    <property type="project" value="InterPro"/>
</dbReference>
<dbReference type="InterPro" id="IPR048020">
    <property type="entry name" value="Transpos_IS3"/>
</dbReference>
<sequence length="296" mass="33578">MDQHKEDLGGVEPICDVLQVAPSSYYAAKKRPPSARSLRDAELLVEIERVWKENYEVYGARKVWRVLNREGIPVARCTVERLMRTVGLTGALRGGARPRTTRADPAAPRPADLVDRQFTADRPNALWVADFTYVPTWAGMVYVAFVIDVYSRKIVGWRLDTTMRTDLPLDALEMAIWGRKDQPLNGLVHHSDREFGQYTSIRYTDRLVEARATPSVGSVGDSYDNALAESVNGLYKTELVHRKGPWRTADDLELATFEWVDWYNNRRIHSGCGNMPPAEFESLFYLQSEADIVAEV</sequence>
<comment type="function">
    <text evidence="1">Involved in the transposition of the insertion sequence.</text>
</comment>
<evidence type="ECO:0000256" key="1">
    <source>
        <dbReference type="ARBA" id="ARBA00002286"/>
    </source>
</evidence>
<gene>
    <name evidence="4" type="ORF">BBK14_32800</name>
</gene>
<dbReference type="Proteomes" id="UP000179769">
    <property type="component" value="Unassembled WGS sequence"/>
</dbReference>
<evidence type="ECO:0000313" key="4">
    <source>
        <dbReference type="EMBL" id="OHV39775.1"/>
    </source>
</evidence>
<dbReference type="Pfam" id="PF13276">
    <property type="entry name" value="HTH_21"/>
    <property type="match status" value="1"/>
</dbReference>
<protein>
    <recommendedName>
        <fullName evidence="3">Integrase catalytic domain-containing protein</fullName>
    </recommendedName>
</protein>
<dbReference type="InterPro" id="IPR012337">
    <property type="entry name" value="RNaseH-like_sf"/>
</dbReference>
<dbReference type="EMBL" id="MAXA01000086">
    <property type="protein sequence ID" value="OHV39775.1"/>
    <property type="molecule type" value="Genomic_DNA"/>
</dbReference>
<feature type="region of interest" description="Disordered" evidence="2">
    <location>
        <begin position="93"/>
        <end position="113"/>
    </location>
</feature>